<dbReference type="PRINTS" id="PR00081">
    <property type="entry name" value="GDHRDH"/>
</dbReference>
<sequence length="285" mass="30980">MSNRRVWLITGASSGFGREITELVLKKGEIAVATARKPETLDDLKANYPPSQLLVLKLDVIKPQEIKDAFSKIKEAFGRLDIVFNNAGYGLLGEVEATPEDAARAMFDTNFWGANNVSLEAVKFFREVNKPVGGRLIVNSSVVGVHATLAMGFYSATKHALEGVTSALVQELDPEWNIKVTIVEPGNFRTKGVDKLADGTYTHPAYTKPTLPSVAVIAYLSDGKPKGADTSKAVQRIHDLAADPQPSLRFPLGKDSLEMVKGEAKSILEDAAKYESWSEGLEFDA</sequence>
<proteinExistence type="inferred from homology"/>
<dbReference type="Proteomes" id="UP001497453">
    <property type="component" value="Chromosome 7"/>
</dbReference>
<dbReference type="InterPro" id="IPR051911">
    <property type="entry name" value="SDR_oxidoreductase"/>
</dbReference>
<evidence type="ECO:0008006" key="6">
    <source>
        <dbReference type="Google" id="ProtNLM"/>
    </source>
</evidence>
<comment type="similarity">
    <text evidence="1 3">Belongs to the short-chain dehydrogenases/reductases (SDR) family.</text>
</comment>
<dbReference type="InterPro" id="IPR036291">
    <property type="entry name" value="NAD(P)-bd_dom_sf"/>
</dbReference>
<accession>A0ABP1DYV7</accession>
<evidence type="ECO:0000313" key="4">
    <source>
        <dbReference type="EMBL" id="CAL1712890.1"/>
    </source>
</evidence>
<reference evidence="5" key="1">
    <citation type="submission" date="2024-04" db="EMBL/GenBank/DDBJ databases">
        <authorList>
            <person name="Shaw F."/>
            <person name="Minotto A."/>
        </authorList>
    </citation>
    <scope>NUCLEOTIDE SEQUENCE [LARGE SCALE GENOMIC DNA]</scope>
</reference>
<dbReference type="EMBL" id="OZ037950">
    <property type="protein sequence ID" value="CAL1712890.1"/>
    <property type="molecule type" value="Genomic_DNA"/>
</dbReference>
<protein>
    <recommendedName>
        <fullName evidence="6">NAD-P-binding protein</fullName>
    </recommendedName>
</protein>
<dbReference type="Pfam" id="PF00106">
    <property type="entry name" value="adh_short"/>
    <property type="match status" value="1"/>
</dbReference>
<dbReference type="Gene3D" id="3.40.50.720">
    <property type="entry name" value="NAD(P)-binding Rossmann-like Domain"/>
    <property type="match status" value="1"/>
</dbReference>
<dbReference type="PANTHER" id="PTHR43976:SF16">
    <property type="entry name" value="SHORT-CHAIN DEHYDROGENASE_REDUCTASE FAMILY PROTEIN"/>
    <property type="match status" value="1"/>
</dbReference>
<dbReference type="InterPro" id="IPR002347">
    <property type="entry name" value="SDR_fam"/>
</dbReference>
<keyword evidence="5" id="KW-1185">Reference proteome</keyword>
<dbReference type="SUPFAM" id="SSF51735">
    <property type="entry name" value="NAD(P)-binding Rossmann-fold domains"/>
    <property type="match status" value="1"/>
</dbReference>
<organism evidence="4 5">
    <name type="scientific">Somion occarium</name>
    <dbReference type="NCBI Taxonomy" id="3059160"/>
    <lineage>
        <taxon>Eukaryota</taxon>
        <taxon>Fungi</taxon>
        <taxon>Dikarya</taxon>
        <taxon>Basidiomycota</taxon>
        <taxon>Agaricomycotina</taxon>
        <taxon>Agaricomycetes</taxon>
        <taxon>Polyporales</taxon>
        <taxon>Cerrenaceae</taxon>
        <taxon>Somion</taxon>
    </lineage>
</organism>
<evidence type="ECO:0000256" key="3">
    <source>
        <dbReference type="RuleBase" id="RU000363"/>
    </source>
</evidence>
<dbReference type="CDD" id="cd05374">
    <property type="entry name" value="17beta-HSD-like_SDR_c"/>
    <property type="match status" value="1"/>
</dbReference>
<gene>
    <name evidence="4" type="ORF">GFSPODELE1_LOCUS9047</name>
</gene>
<dbReference type="PRINTS" id="PR00080">
    <property type="entry name" value="SDRFAMILY"/>
</dbReference>
<evidence type="ECO:0000313" key="5">
    <source>
        <dbReference type="Proteomes" id="UP001497453"/>
    </source>
</evidence>
<keyword evidence="2" id="KW-0560">Oxidoreductase</keyword>
<evidence type="ECO:0000256" key="2">
    <source>
        <dbReference type="ARBA" id="ARBA00023002"/>
    </source>
</evidence>
<evidence type="ECO:0000256" key="1">
    <source>
        <dbReference type="ARBA" id="ARBA00006484"/>
    </source>
</evidence>
<dbReference type="PANTHER" id="PTHR43976">
    <property type="entry name" value="SHORT CHAIN DEHYDROGENASE"/>
    <property type="match status" value="1"/>
</dbReference>
<name>A0ABP1DYV7_9APHY</name>